<evidence type="ECO:0000259" key="1">
    <source>
        <dbReference type="Pfam" id="PF03732"/>
    </source>
</evidence>
<name>M4BXE0_HYAAE</name>
<dbReference type="EMBL" id="JH598024">
    <property type="status" value="NOT_ANNOTATED_CDS"/>
    <property type="molecule type" value="Genomic_DNA"/>
</dbReference>
<dbReference type="OMA" id="LAYCIVP"/>
<keyword evidence="3" id="KW-1185">Reference proteome</keyword>
<evidence type="ECO:0000313" key="3">
    <source>
        <dbReference type="Proteomes" id="UP000011713"/>
    </source>
</evidence>
<proteinExistence type="predicted"/>
<dbReference type="InParanoid" id="M4BXE0"/>
<evidence type="ECO:0000313" key="2">
    <source>
        <dbReference type="EnsemblProtists" id="HpaP811221"/>
    </source>
</evidence>
<dbReference type="Pfam" id="PF03732">
    <property type="entry name" value="Retrotrans_gag"/>
    <property type="match status" value="1"/>
</dbReference>
<reference evidence="3" key="1">
    <citation type="journal article" date="2010" name="Science">
        <title>Signatures of adaptation to obligate biotrophy in the Hyaloperonospora arabidopsidis genome.</title>
        <authorList>
            <person name="Baxter L."/>
            <person name="Tripathy S."/>
            <person name="Ishaque N."/>
            <person name="Boot N."/>
            <person name="Cabral A."/>
            <person name="Kemen E."/>
            <person name="Thines M."/>
            <person name="Ah-Fong A."/>
            <person name="Anderson R."/>
            <person name="Badejoko W."/>
            <person name="Bittner-Eddy P."/>
            <person name="Boore J.L."/>
            <person name="Chibucos M.C."/>
            <person name="Coates M."/>
            <person name="Dehal P."/>
            <person name="Delehaunty K."/>
            <person name="Dong S."/>
            <person name="Downton P."/>
            <person name="Dumas B."/>
            <person name="Fabro G."/>
            <person name="Fronick C."/>
            <person name="Fuerstenberg S.I."/>
            <person name="Fulton L."/>
            <person name="Gaulin E."/>
            <person name="Govers F."/>
            <person name="Hughes L."/>
            <person name="Humphray S."/>
            <person name="Jiang R.H."/>
            <person name="Judelson H."/>
            <person name="Kamoun S."/>
            <person name="Kyung K."/>
            <person name="Meijer H."/>
            <person name="Minx P."/>
            <person name="Morris P."/>
            <person name="Nelson J."/>
            <person name="Phuntumart V."/>
            <person name="Qutob D."/>
            <person name="Rehmany A."/>
            <person name="Rougon-Cardoso A."/>
            <person name="Ryden P."/>
            <person name="Torto-Alalibo T."/>
            <person name="Studholme D."/>
            <person name="Wang Y."/>
            <person name="Win J."/>
            <person name="Wood J."/>
            <person name="Clifton S.W."/>
            <person name="Rogers J."/>
            <person name="Van den Ackerveken G."/>
            <person name="Jones J.D."/>
            <person name="McDowell J.M."/>
            <person name="Beynon J."/>
            <person name="Tyler B.M."/>
        </authorList>
    </citation>
    <scope>NUCLEOTIDE SEQUENCE [LARGE SCALE GENOMIC DNA]</scope>
    <source>
        <strain evidence="3">Emoy2</strain>
    </source>
</reference>
<dbReference type="HOGENOM" id="CLU_000384_7_6_1"/>
<sequence>MCKVYITVQARQLSSEFARTHFLLSKLTGKAKTWALVNHLVVDPGCFPDLKGLKDDLRLAFEPSQDEHHHLSAFLTLKQGSRSMLDYIERARHLAYCIVPNTIDMVTQVHDFVMGMNTDHQRFYLTLKPSSSLE</sequence>
<reference evidence="2" key="2">
    <citation type="submission" date="2015-06" db="UniProtKB">
        <authorList>
            <consortium name="EnsemblProtists"/>
        </authorList>
    </citation>
    <scope>IDENTIFICATION</scope>
    <source>
        <strain evidence="2">Emoy2</strain>
    </source>
</reference>
<protein>
    <recommendedName>
        <fullName evidence="1">Retrotransposon gag domain-containing protein</fullName>
    </recommendedName>
</protein>
<organism evidence="2 3">
    <name type="scientific">Hyaloperonospora arabidopsidis (strain Emoy2)</name>
    <name type="common">Downy mildew agent</name>
    <name type="synonym">Peronospora arabidopsidis</name>
    <dbReference type="NCBI Taxonomy" id="559515"/>
    <lineage>
        <taxon>Eukaryota</taxon>
        <taxon>Sar</taxon>
        <taxon>Stramenopiles</taxon>
        <taxon>Oomycota</taxon>
        <taxon>Peronosporomycetes</taxon>
        <taxon>Peronosporales</taxon>
        <taxon>Peronosporaceae</taxon>
        <taxon>Hyaloperonospora</taxon>
    </lineage>
</organism>
<dbReference type="EnsemblProtists" id="HpaT811221">
    <property type="protein sequence ID" value="HpaP811221"/>
    <property type="gene ID" value="HpaG811221"/>
</dbReference>
<feature type="domain" description="Retrotransposon gag" evidence="1">
    <location>
        <begin position="25"/>
        <end position="117"/>
    </location>
</feature>
<accession>M4BXE0</accession>
<dbReference type="VEuPathDB" id="FungiDB:HpaG811221"/>
<dbReference type="AlphaFoldDB" id="M4BXE0"/>
<dbReference type="Proteomes" id="UP000011713">
    <property type="component" value="Unassembled WGS sequence"/>
</dbReference>
<dbReference type="InterPro" id="IPR005162">
    <property type="entry name" value="Retrotrans_gag_dom"/>
</dbReference>